<evidence type="ECO:0000313" key="2">
    <source>
        <dbReference type="Proteomes" id="UP000247702"/>
    </source>
</evidence>
<dbReference type="InterPro" id="IPR050951">
    <property type="entry name" value="Retrovirus_Pol_polyprotein"/>
</dbReference>
<keyword evidence="2" id="KW-1185">Reference proteome</keyword>
<dbReference type="GO" id="GO:0003676">
    <property type="term" value="F:nucleic acid binding"/>
    <property type="evidence" value="ECO:0007669"/>
    <property type="project" value="InterPro"/>
</dbReference>
<proteinExistence type="predicted"/>
<name>A0A2Z6QF22_9GLOM</name>
<reference evidence="1 2" key="1">
    <citation type="submission" date="2017-11" db="EMBL/GenBank/DDBJ databases">
        <title>The genome of Rhizophagus clarus HR1 reveals common genetic basis of auxotrophy among arbuscular mycorrhizal fungi.</title>
        <authorList>
            <person name="Kobayashi Y."/>
        </authorList>
    </citation>
    <scope>NUCLEOTIDE SEQUENCE [LARGE SCALE GENOMIC DNA]</scope>
    <source>
        <strain evidence="1 2">HR1</strain>
    </source>
</reference>
<gene>
    <name evidence="1" type="ORF">RclHR1_15400006</name>
</gene>
<evidence type="ECO:0008006" key="3">
    <source>
        <dbReference type="Google" id="ProtNLM"/>
    </source>
</evidence>
<dbReference type="Proteomes" id="UP000247702">
    <property type="component" value="Unassembled WGS sequence"/>
</dbReference>
<organism evidence="1 2">
    <name type="scientific">Rhizophagus clarus</name>
    <dbReference type="NCBI Taxonomy" id="94130"/>
    <lineage>
        <taxon>Eukaryota</taxon>
        <taxon>Fungi</taxon>
        <taxon>Fungi incertae sedis</taxon>
        <taxon>Mucoromycota</taxon>
        <taxon>Glomeromycotina</taxon>
        <taxon>Glomeromycetes</taxon>
        <taxon>Glomerales</taxon>
        <taxon>Glomeraceae</taxon>
        <taxon>Rhizophagus</taxon>
    </lineage>
</organism>
<dbReference type="Gene3D" id="2.30.30.850">
    <property type="match status" value="1"/>
</dbReference>
<dbReference type="AlphaFoldDB" id="A0A2Z6QF22"/>
<dbReference type="STRING" id="94130.A0A2Z6QF22"/>
<accession>A0A2Z6QF22</accession>
<dbReference type="PANTHER" id="PTHR37984">
    <property type="entry name" value="PROTEIN CBG26694"/>
    <property type="match status" value="1"/>
</dbReference>
<dbReference type="InterPro" id="IPR036397">
    <property type="entry name" value="RNaseH_sf"/>
</dbReference>
<evidence type="ECO:0000313" key="1">
    <source>
        <dbReference type="EMBL" id="GBB88813.1"/>
    </source>
</evidence>
<sequence>MFKVNLFNILFAYRTSKQSTTKISPFYLTYGREAKLPIDDLTQNEEQLSDRINKLVNELPHDRESTRQRIDQQQAKQKLHHDQQIKRHRSFQIGDKVLLYKAEKAKQWSGKLDEKWKGPYYIHAFTKTLLRSERMESPNNRLIDLLTQDLQLELPFENGDLIPPYDEAAPFDEQFKNAYAALRRSIQLKERLNSLINAYYIGKLLNSLETKAQQFRYKQKLTNHYTRMSENVFDIFEPSTN</sequence>
<dbReference type="PANTHER" id="PTHR37984:SF5">
    <property type="entry name" value="PROTEIN NYNRIN-LIKE"/>
    <property type="match status" value="1"/>
</dbReference>
<dbReference type="EMBL" id="BEXD01000603">
    <property type="protein sequence ID" value="GBB88813.1"/>
    <property type="molecule type" value="Genomic_DNA"/>
</dbReference>
<dbReference type="Gene3D" id="3.30.420.10">
    <property type="entry name" value="Ribonuclease H-like superfamily/Ribonuclease H"/>
    <property type="match status" value="1"/>
</dbReference>
<comment type="caution">
    <text evidence="1">The sequence shown here is derived from an EMBL/GenBank/DDBJ whole genome shotgun (WGS) entry which is preliminary data.</text>
</comment>
<protein>
    <recommendedName>
        <fullName evidence="3">Integrase zinc-binding domain-containing protein</fullName>
    </recommendedName>
</protein>